<organism evidence="1 2">
    <name type="scientific">Neoroseomonas terrae</name>
    <dbReference type="NCBI Taxonomy" id="424799"/>
    <lineage>
        <taxon>Bacteria</taxon>
        <taxon>Pseudomonadati</taxon>
        <taxon>Pseudomonadota</taxon>
        <taxon>Alphaproteobacteria</taxon>
        <taxon>Acetobacterales</taxon>
        <taxon>Acetobacteraceae</taxon>
        <taxon>Neoroseomonas</taxon>
    </lineage>
</organism>
<keyword evidence="2" id="KW-1185">Reference proteome</keyword>
<gene>
    <name evidence="1" type="ORF">GXW78_06035</name>
</gene>
<protein>
    <recommendedName>
        <fullName evidence="3">Lipoprotein</fullName>
    </recommendedName>
</protein>
<accession>A0ABS5EDW3</accession>
<dbReference type="RefSeq" id="WP_211866982.1">
    <property type="nucleotide sequence ID" value="NZ_JAAEDI010000005.1"/>
</dbReference>
<evidence type="ECO:0008006" key="3">
    <source>
        <dbReference type="Google" id="ProtNLM"/>
    </source>
</evidence>
<dbReference type="Proteomes" id="UP000698752">
    <property type="component" value="Unassembled WGS sequence"/>
</dbReference>
<evidence type="ECO:0000313" key="2">
    <source>
        <dbReference type="Proteomes" id="UP000698752"/>
    </source>
</evidence>
<name>A0ABS5EDW3_9PROT</name>
<dbReference type="EMBL" id="JAAEDI010000005">
    <property type="protein sequence ID" value="MBR0649213.1"/>
    <property type="molecule type" value="Genomic_DNA"/>
</dbReference>
<evidence type="ECO:0000313" key="1">
    <source>
        <dbReference type="EMBL" id="MBR0649213.1"/>
    </source>
</evidence>
<reference evidence="2" key="1">
    <citation type="journal article" date="2021" name="Syst. Appl. Microbiol.">
        <title>Roseomonas hellenica sp. nov., isolated from roots of wild-growing Alkanna tinctoria.</title>
        <authorList>
            <person name="Rat A."/>
            <person name="Naranjo H.D."/>
            <person name="Lebbe L."/>
            <person name="Cnockaert M."/>
            <person name="Krigas N."/>
            <person name="Grigoriadou K."/>
            <person name="Maloupa E."/>
            <person name="Willems A."/>
        </authorList>
    </citation>
    <scope>NUCLEOTIDE SEQUENCE [LARGE SCALE GENOMIC DNA]</scope>
    <source>
        <strain evidence="2">LMG 31159</strain>
    </source>
</reference>
<sequence length="81" mass="8809">MLALVAGLLLAACTTVQEVRRPDGSREFLIACGASTGWNVCYSRANEMCPTGFNTVRQDGGFNRKEMVIACPNEPRRQAST</sequence>
<comment type="caution">
    <text evidence="1">The sequence shown here is derived from an EMBL/GenBank/DDBJ whole genome shotgun (WGS) entry which is preliminary data.</text>
</comment>
<proteinExistence type="predicted"/>